<dbReference type="Pfam" id="PF02545">
    <property type="entry name" value="Maf"/>
    <property type="match status" value="1"/>
</dbReference>
<dbReference type="PANTHER" id="PTHR43213:SF5">
    <property type="entry name" value="BIFUNCTIONAL DTTP_UTP PYROPHOSPHATASE_METHYLTRANSFERASE PROTEIN-RELATED"/>
    <property type="match status" value="1"/>
</dbReference>
<evidence type="ECO:0000256" key="5">
    <source>
        <dbReference type="ARBA" id="ARBA00023080"/>
    </source>
</evidence>
<comment type="similarity">
    <text evidence="8">Belongs to the Maf family. YceF subfamily.</text>
</comment>
<keyword evidence="3 9" id="KW-0963">Cytoplasm</keyword>
<dbReference type="AlphaFoldDB" id="A0A444MTQ1"/>
<dbReference type="GO" id="GO:0036221">
    <property type="term" value="F:UTP diphosphatase activity"/>
    <property type="evidence" value="ECO:0007669"/>
    <property type="project" value="RHEA"/>
</dbReference>
<dbReference type="PANTHER" id="PTHR43213">
    <property type="entry name" value="BIFUNCTIONAL DTTP/UTP PYROPHOSPHATASE/METHYLTRANSFERASE PROTEIN-RELATED"/>
    <property type="match status" value="1"/>
</dbReference>
<evidence type="ECO:0000256" key="4">
    <source>
        <dbReference type="ARBA" id="ARBA00022801"/>
    </source>
</evidence>
<feature type="site" description="Important for substrate specificity" evidence="9">
    <location>
        <position position="15"/>
    </location>
</feature>
<dbReference type="OrthoDB" id="9807767at2"/>
<evidence type="ECO:0000256" key="8">
    <source>
        <dbReference type="ARBA" id="ARBA00060749"/>
    </source>
</evidence>
<keyword evidence="4 9" id="KW-0378">Hydrolase</keyword>
<comment type="caution">
    <text evidence="9">Lacks conserved residue(s) required for the propagation of feature annotation.</text>
</comment>
<name>A0A444MTQ1_9SPHI</name>
<comment type="catalytic activity">
    <reaction evidence="6">
        <text>N(7)-methyl-GTP + H2O = N(7)-methyl-GMP + diphosphate + H(+)</text>
        <dbReference type="Rhea" id="RHEA:58744"/>
        <dbReference type="ChEBI" id="CHEBI:15377"/>
        <dbReference type="ChEBI" id="CHEBI:15378"/>
        <dbReference type="ChEBI" id="CHEBI:33019"/>
        <dbReference type="ChEBI" id="CHEBI:58285"/>
        <dbReference type="ChEBI" id="CHEBI:87133"/>
    </reaction>
</comment>
<feature type="site" description="Important for substrate specificity" evidence="9">
    <location>
        <position position="73"/>
    </location>
</feature>
<dbReference type="Gene3D" id="3.90.950.10">
    <property type="match status" value="1"/>
</dbReference>
<reference evidence="10 11" key="1">
    <citation type="submission" date="2019-01" db="EMBL/GenBank/DDBJ databases">
        <title>Mucilaginibacter antarcticum sp. nov., isolated from antarctic soil.</title>
        <authorList>
            <person name="Yan Y.-Q."/>
            <person name="Du Z.-J."/>
        </authorList>
    </citation>
    <scope>NUCLEOTIDE SEQUENCE [LARGE SCALE GENOMIC DNA]</scope>
    <source>
        <strain evidence="10 11">F01003</strain>
    </source>
</reference>
<evidence type="ECO:0000256" key="9">
    <source>
        <dbReference type="HAMAP-Rule" id="MF_00528"/>
    </source>
</evidence>
<dbReference type="GO" id="GO:0009117">
    <property type="term" value="P:nucleotide metabolic process"/>
    <property type="evidence" value="ECO:0007669"/>
    <property type="project" value="UniProtKB-KW"/>
</dbReference>
<dbReference type="InterPro" id="IPR029001">
    <property type="entry name" value="ITPase-like_fam"/>
</dbReference>
<dbReference type="NCBIfam" id="TIGR00172">
    <property type="entry name" value="maf"/>
    <property type="match status" value="1"/>
</dbReference>
<dbReference type="RefSeq" id="WP_128531500.1">
    <property type="nucleotide sequence ID" value="NZ_SBIW01000001.1"/>
</dbReference>
<dbReference type="SUPFAM" id="SSF52972">
    <property type="entry name" value="ITPase-like"/>
    <property type="match status" value="1"/>
</dbReference>
<dbReference type="PIRSF" id="PIRSF006305">
    <property type="entry name" value="Maf"/>
    <property type="match status" value="1"/>
</dbReference>
<comment type="caution">
    <text evidence="10">The sequence shown here is derived from an EMBL/GenBank/DDBJ whole genome shotgun (WGS) entry which is preliminary data.</text>
</comment>
<accession>A0A444MTQ1</accession>
<organism evidence="10 11">
    <name type="scientific">Mucilaginibacter gilvus</name>
    <dbReference type="NCBI Taxonomy" id="2305909"/>
    <lineage>
        <taxon>Bacteria</taxon>
        <taxon>Pseudomonadati</taxon>
        <taxon>Bacteroidota</taxon>
        <taxon>Sphingobacteriia</taxon>
        <taxon>Sphingobacteriales</taxon>
        <taxon>Sphingobacteriaceae</taxon>
        <taxon>Mucilaginibacter</taxon>
    </lineage>
</organism>
<evidence type="ECO:0000256" key="2">
    <source>
        <dbReference type="ARBA" id="ARBA00004496"/>
    </source>
</evidence>
<comment type="catalytic activity">
    <reaction evidence="9">
        <text>UTP + H2O = UMP + diphosphate + H(+)</text>
        <dbReference type="Rhea" id="RHEA:29395"/>
        <dbReference type="ChEBI" id="CHEBI:15377"/>
        <dbReference type="ChEBI" id="CHEBI:15378"/>
        <dbReference type="ChEBI" id="CHEBI:33019"/>
        <dbReference type="ChEBI" id="CHEBI:46398"/>
        <dbReference type="ChEBI" id="CHEBI:57865"/>
        <dbReference type="EC" id="3.6.1.9"/>
    </reaction>
</comment>
<feature type="active site" description="Proton acceptor" evidence="9">
    <location>
        <position position="72"/>
    </location>
</feature>
<evidence type="ECO:0000313" key="10">
    <source>
        <dbReference type="EMBL" id="RWY56992.1"/>
    </source>
</evidence>
<sequence>MSGLPQIILASKSPRRQELLKLMDIDFRVVLKEVDESYPDGLTPAEIALYIAQKKAEAFDEDITDEVVLTADTIVCIKGEILGKPDNAEHAIEMLHKLSGNVHEVYTGVCLLHKHQYNKFYDMSEVFFRKLTDEEIRSYVAEYQPFDKAGSYGIQQRIGLIGIERINGSYTNVVGLPTEKVYQQLKKLV</sequence>
<proteinExistence type="inferred from homology"/>
<dbReference type="HAMAP" id="MF_00528">
    <property type="entry name" value="Maf"/>
    <property type="match status" value="1"/>
</dbReference>
<dbReference type="Proteomes" id="UP000286701">
    <property type="component" value="Unassembled WGS sequence"/>
</dbReference>
<protein>
    <recommendedName>
        <fullName evidence="9">dTTP/UTP pyrophosphatase</fullName>
        <shortName evidence="9">dTTPase/UTPase</shortName>
        <ecNumber evidence="9">3.6.1.9</ecNumber>
    </recommendedName>
    <alternativeName>
        <fullName evidence="9">Nucleoside triphosphate pyrophosphatase</fullName>
    </alternativeName>
    <alternativeName>
        <fullName evidence="9">Nucleotide pyrophosphatase</fullName>
        <shortName evidence="9">Nucleotide PPase</shortName>
    </alternativeName>
</protein>
<gene>
    <name evidence="10" type="primary">maf</name>
    <name evidence="10" type="ORF">EPL05_00225</name>
</gene>
<comment type="cofactor">
    <cofactor evidence="1 9">
        <name>a divalent metal cation</name>
        <dbReference type="ChEBI" id="CHEBI:60240"/>
    </cofactor>
</comment>
<dbReference type="EC" id="3.6.1.9" evidence="9"/>
<evidence type="ECO:0000256" key="1">
    <source>
        <dbReference type="ARBA" id="ARBA00001968"/>
    </source>
</evidence>
<keyword evidence="11" id="KW-1185">Reference proteome</keyword>
<dbReference type="EMBL" id="SBIW01000001">
    <property type="protein sequence ID" value="RWY56992.1"/>
    <property type="molecule type" value="Genomic_DNA"/>
</dbReference>
<feature type="site" description="Important for substrate specificity" evidence="9">
    <location>
        <position position="155"/>
    </location>
</feature>
<evidence type="ECO:0000256" key="3">
    <source>
        <dbReference type="ARBA" id="ARBA00022490"/>
    </source>
</evidence>
<dbReference type="GO" id="GO:0036218">
    <property type="term" value="F:dTTP diphosphatase activity"/>
    <property type="evidence" value="ECO:0007669"/>
    <property type="project" value="RHEA"/>
</dbReference>
<keyword evidence="5 9" id="KW-0546">Nucleotide metabolism</keyword>
<comment type="catalytic activity">
    <reaction evidence="9">
        <text>dTTP + H2O = dTMP + diphosphate + H(+)</text>
        <dbReference type="Rhea" id="RHEA:28534"/>
        <dbReference type="ChEBI" id="CHEBI:15377"/>
        <dbReference type="ChEBI" id="CHEBI:15378"/>
        <dbReference type="ChEBI" id="CHEBI:33019"/>
        <dbReference type="ChEBI" id="CHEBI:37568"/>
        <dbReference type="ChEBI" id="CHEBI:63528"/>
        <dbReference type="EC" id="3.6.1.9"/>
    </reaction>
</comment>
<dbReference type="CDD" id="cd00555">
    <property type="entry name" value="Maf"/>
    <property type="match status" value="1"/>
</dbReference>
<dbReference type="InterPro" id="IPR003697">
    <property type="entry name" value="Maf-like"/>
</dbReference>
<evidence type="ECO:0000313" key="11">
    <source>
        <dbReference type="Proteomes" id="UP000286701"/>
    </source>
</evidence>
<comment type="similarity">
    <text evidence="9">Belongs to the Maf family. YhdE subfamily.</text>
</comment>
<comment type="subcellular location">
    <subcellularLocation>
        <location evidence="2 9">Cytoplasm</location>
    </subcellularLocation>
</comment>
<evidence type="ECO:0000256" key="7">
    <source>
        <dbReference type="ARBA" id="ARBA00053369"/>
    </source>
</evidence>
<comment type="function">
    <text evidence="9">Nucleoside triphosphate pyrophosphatase that hydrolyzes dTTP and UTP. May have a dual role in cell division arrest and in preventing the incorporation of modified nucleotides into cellular nucleic acids.</text>
</comment>
<dbReference type="FunFam" id="3.90.950.10:FF:000005">
    <property type="entry name" value="7-methyl-GTP pyrophosphatase"/>
    <property type="match status" value="1"/>
</dbReference>
<comment type="function">
    <text evidence="7">Nucleoside triphosphate pyrophosphatase that hydrolyzes 7-methyl-GTP (m(7)GTP). May have a dual role in cell division arrest and in preventing the incorporation of modified nucleotides into cellular nucleic acids.</text>
</comment>
<evidence type="ECO:0000256" key="6">
    <source>
        <dbReference type="ARBA" id="ARBA00050213"/>
    </source>
</evidence>
<dbReference type="GO" id="GO:0005737">
    <property type="term" value="C:cytoplasm"/>
    <property type="evidence" value="ECO:0007669"/>
    <property type="project" value="UniProtKB-SubCell"/>
</dbReference>